<dbReference type="OrthoDB" id="8062037at2759"/>
<dbReference type="EMBL" id="JACCJC010000049">
    <property type="protein sequence ID" value="KAF6232393.1"/>
    <property type="molecule type" value="Genomic_DNA"/>
</dbReference>
<dbReference type="Gene3D" id="1.10.472.10">
    <property type="entry name" value="Cyclin-like"/>
    <property type="match status" value="2"/>
</dbReference>
<dbReference type="InterPro" id="IPR013083">
    <property type="entry name" value="Znf_RING/FYVE/PHD"/>
</dbReference>
<keyword evidence="2 4" id="KW-0863">Zinc-finger</keyword>
<name>A0A8H6FPM7_9LECA</name>
<dbReference type="Gene3D" id="3.30.40.10">
    <property type="entry name" value="Zinc/RING finger domain, C3HC4 (zinc finger)"/>
    <property type="match status" value="1"/>
</dbReference>
<evidence type="ECO:0000256" key="1">
    <source>
        <dbReference type="ARBA" id="ARBA00022723"/>
    </source>
</evidence>
<dbReference type="PANTHER" id="PTHR45931">
    <property type="entry name" value="SI:CH211-59O9.10"/>
    <property type="match status" value="1"/>
</dbReference>
<evidence type="ECO:0000313" key="6">
    <source>
        <dbReference type="EMBL" id="KAF6232393.1"/>
    </source>
</evidence>
<dbReference type="SUPFAM" id="SSF47954">
    <property type="entry name" value="Cyclin-like"/>
    <property type="match status" value="2"/>
</dbReference>
<dbReference type="Pfam" id="PF00382">
    <property type="entry name" value="TFIIB"/>
    <property type="match status" value="1"/>
</dbReference>
<dbReference type="InterPro" id="IPR051834">
    <property type="entry name" value="RING_finger_E3_ligase"/>
</dbReference>
<dbReference type="PROSITE" id="PS50089">
    <property type="entry name" value="ZF_RING_2"/>
    <property type="match status" value="1"/>
</dbReference>
<organism evidence="6 7">
    <name type="scientific">Letharia columbiana</name>
    <dbReference type="NCBI Taxonomy" id="112416"/>
    <lineage>
        <taxon>Eukaryota</taxon>
        <taxon>Fungi</taxon>
        <taxon>Dikarya</taxon>
        <taxon>Ascomycota</taxon>
        <taxon>Pezizomycotina</taxon>
        <taxon>Lecanoromycetes</taxon>
        <taxon>OSLEUM clade</taxon>
        <taxon>Lecanoromycetidae</taxon>
        <taxon>Lecanorales</taxon>
        <taxon>Lecanorineae</taxon>
        <taxon>Parmeliaceae</taxon>
        <taxon>Letharia</taxon>
    </lineage>
</organism>
<dbReference type="InterPro" id="IPR013150">
    <property type="entry name" value="TFIIB_cyclin"/>
</dbReference>
<keyword evidence="1" id="KW-0479">Metal-binding</keyword>
<dbReference type="SUPFAM" id="SSF57850">
    <property type="entry name" value="RING/U-box"/>
    <property type="match status" value="1"/>
</dbReference>
<dbReference type="PANTHER" id="PTHR45931:SF3">
    <property type="entry name" value="RING ZINC FINGER-CONTAINING PROTEIN"/>
    <property type="match status" value="1"/>
</dbReference>
<evidence type="ECO:0000313" key="7">
    <source>
        <dbReference type="Proteomes" id="UP000578531"/>
    </source>
</evidence>
<dbReference type="GO" id="GO:0006511">
    <property type="term" value="P:ubiquitin-dependent protein catabolic process"/>
    <property type="evidence" value="ECO:0007669"/>
    <property type="project" value="TreeGrafter"/>
</dbReference>
<proteinExistence type="predicted"/>
<reference evidence="6 7" key="1">
    <citation type="journal article" date="2020" name="Genomics">
        <title>Complete, high-quality genomes from long-read metagenomic sequencing of two wolf lichen thalli reveals enigmatic genome architecture.</title>
        <authorList>
            <person name="McKenzie S.K."/>
            <person name="Walston R.F."/>
            <person name="Allen J.L."/>
        </authorList>
    </citation>
    <scope>NUCLEOTIDE SEQUENCE [LARGE SCALE GENOMIC DNA]</scope>
    <source>
        <strain evidence="6">WasteWater2</strain>
    </source>
</reference>
<gene>
    <name evidence="6" type="ORF">HO173_009498</name>
</gene>
<protein>
    <recommendedName>
        <fullName evidence="5">RING-type domain-containing protein</fullName>
    </recommendedName>
</protein>
<dbReference type="AlphaFoldDB" id="A0A8H6FPM7"/>
<sequence length="455" mass="51914">MPSVVWLTFLCCAALDKEQCSKLFRRRVTKPFFDTNVSHKQIDKASHNKTQDQTKAFSMESRVPSYLSISPSFRVLNSQNIALDPHSCHTLRLDQNIAFTKQKLNYQDPAFTMAEAFLYDLLQMQNSVQNKDETCAICMEGYGTLCRETGTIEVEMRLPCNHSIGSACIATWLKEHNSCPICRREFFPAQPRPYLEHGILDGHENGEIEDEGDRPSVRELNHNVCAQLGLDMQITVVSGLIIQKLVEMERWNEDHTEWCIVAVSIYIASFLAGEPRSAREVAAVTHVDAHHIRYTYDLIYPEREQIVDADFLSLLDNAFDEVDPLNWPAPSMTDEEIEYDHVSELLRVGCEEGSDELRLDDRFVDFSYSIADHLHDLGFMSHLHPRWMTAIGLFMASHMLGSPVTARRVAEVVGTSESIVRNAYRRVYSCRYQLVGEEWFGRDDAARAIGRLPSP</sequence>
<dbReference type="Pfam" id="PF13639">
    <property type="entry name" value="zf-RING_2"/>
    <property type="match status" value="1"/>
</dbReference>
<keyword evidence="7" id="KW-1185">Reference proteome</keyword>
<dbReference type="Proteomes" id="UP000578531">
    <property type="component" value="Unassembled WGS sequence"/>
</dbReference>
<evidence type="ECO:0000256" key="3">
    <source>
        <dbReference type="ARBA" id="ARBA00022833"/>
    </source>
</evidence>
<keyword evidence="3" id="KW-0862">Zinc</keyword>
<comment type="caution">
    <text evidence="6">The sequence shown here is derived from an EMBL/GenBank/DDBJ whole genome shotgun (WGS) entry which is preliminary data.</text>
</comment>
<dbReference type="InterPro" id="IPR036915">
    <property type="entry name" value="Cyclin-like_sf"/>
</dbReference>
<dbReference type="GO" id="GO:0008270">
    <property type="term" value="F:zinc ion binding"/>
    <property type="evidence" value="ECO:0007669"/>
    <property type="project" value="UniProtKB-KW"/>
</dbReference>
<evidence type="ECO:0000256" key="2">
    <source>
        <dbReference type="ARBA" id="ARBA00022771"/>
    </source>
</evidence>
<evidence type="ECO:0000256" key="4">
    <source>
        <dbReference type="PROSITE-ProRule" id="PRU00175"/>
    </source>
</evidence>
<feature type="domain" description="RING-type" evidence="5">
    <location>
        <begin position="135"/>
        <end position="183"/>
    </location>
</feature>
<dbReference type="RefSeq" id="XP_037161822.1">
    <property type="nucleotide sequence ID" value="XM_037311388.1"/>
</dbReference>
<dbReference type="GeneID" id="59291149"/>
<dbReference type="InterPro" id="IPR001841">
    <property type="entry name" value="Znf_RING"/>
</dbReference>
<dbReference type="GO" id="GO:0061630">
    <property type="term" value="F:ubiquitin protein ligase activity"/>
    <property type="evidence" value="ECO:0007669"/>
    <property type="project" value="TreeGrafter"/>
</dbReference>
<dbReference type="GO" id="GO:0017025">
    <property type="term" value="F:TBP-class protein binding"/>
    <property type="evidence" value="ECO:0007669"/>
    <property type="project" value="InterPro"/>
</dbReference>
<accession>A0A8H6FPM7</accession>
<dbReference type="GO" id="GO:0005634">
    <property type="term" value="C:nucleus"/>
    <property type="evidence" value="ECO:0007669"/>
    <property type="project" value="TreeGrafter"/>
</dbReference>
<evidence type="ECO:0000259" key="5">
    <source>
        <dbReference type="PROSITE" id="PS50089"/>
    </source>
</evidence>